<comment type="subcellular location">
    <subcellularLocation>
        <location evidence="1 10 11">Nucleus</location>
    </subcellularLocation>
</comment>
<dbReference type="PRINTS" id="PR00027">
    <property type="entry name" value="PAIREDBOX"/>
</dbReference>
<dbReference type="Gene3D" id="1.10.10.60">
    <property type="entry name" value="Homeodomain-like"/>
    <property type="match status" value="1"/>
</dbReference>
<feature type="domain" description="Paired" evidence="14">
    <location>
        <begin position="108"/>
        <end position="243"/>
    </location>
</feature>
<evidence type="ECO:0000256" key="10">
    <source>
        <dbReference type="PROSITE-ProRule" id="PRU00108"/>
    </source>
</evidence>
<evidence type="ECO:0000313" key="16">
    <source>
        <dbReference type="WBParaSite" id="TREG1_73310.1"/>
    </source>
</evidence>
<organism evidence="15 16">
    <name type="scientific">Trichobilharzia regenti</name>
    <name type="common">Nasal bird schistosome</name>
    <dbReference type="NCBI Taxonomy" id="157069"/>
    <lineage>
        <taxon>Eukaryota</taxon>
        <taxon>Metazoa</taxon>
        <taxon>Spiralia</taxon>
        <taxon>Lophotrochozoa</taxon>
        <taxon>Platyhelminthes</taxon>
        <taxon>Trematoda</taxon>
        <taxon>Digenea</taxon>
        <taxon>Strigeidida</taxon>
        <taxon>Schistosomatoidea</taxon>
        <taxon>Schistosomatidae</taxon>
        <taxon>Trichobilharzia</taxon>
    </lineage>
</organism>
<sequence length="924" mass="105190">MQSALINPNNLTSQYYYYYYYYGLQNAQKLLHSQQNTSMSNNMLLDKTKLSETSLSSSSLSLNTDEKQNSLKHLTTSCATVSTTLTKCIDANTHLYSSSKYPPILFEGQGRVNQLGGMFINGRPLPYETRLKIVELSSNGIRPCDISRQLKVSHGCVSKILQRYSETGSVSPGATGGARKPRTGHHHQNIISVSSDSSQSNNNRSRNFNHKYTKINRFNYKQNKADILHKRKLSKSSKIRLSETRYIPDHCTNQIGTLLTDYPSSSSLEKTTTHPISSLNQTKSKLLSNHPLEMNNRNLCQQQQQQQLQHQHSPQYQQQEAIDLSVNKRPKYNLAEDTSTSSINNSTTVHGSKLYNSSLFQSPSNYNADNNTNSTCINIIDIPSQKYLKHPDTDLLRTQVGLNLSTSLNDDMQKYAHYLTENKSPSSSSSNTGSIMLNRQVNDIEHLIHSLKDYQIPHSTESNNNRNNNDTLQYNETDNRTFCTSSLSSNINNTQDSNSLKRLIDTNTNIYNSNNDNNTDEYRNIKETIKSFCYDDIHAQKGCTEHQLNEASPSNNDFYDGSLESPLSNDDMIADSSVSSMMGRRNRTTFSEKQVEFLELAFQHTHYPDLQLRETLAYQTKLPECKIQVWFSNRRARWRKQLSFNCQNTSDSVVQLSTPWQLLTKYQRPEALTLKHEVHHHYDQKQQQQPQATLPLSFLNNKSHLNDQLTQQQLKMSADLLNNEHSVKTECSSVTDVANTSSENHITHSMGNQIVNDYCSALIKLYQTTQLVSNKMNYHENDVFDENICRRQNELNDTRMNYLSPPLDVKQARNRAEAESERLPKTNDVHLSGYANNKCSDDLKLSPNRSINLTQTKNSHPNQKQIIEAESGNLSEIPIHSQSSPINQSKVDRITDANEETIEPDSTMDYQKSPSNSSFITTNL</sequence>
<dbReference type="PROSITE" id="PS00034">
    <property type="entry name" value="PAIRED_1"/>
    <property type="match status" value="1"/>
</dbReference>
<dbReference type="SMART" id="SM00351">
    <property type="entry name" value="PAX"/>
    <property type="match status" value="1"/>
</dbReference>
<keyword evidence="15" id="KW-1185">Reference proteome</keyword>
<dbReference type="WBParaSite" id="TREG1_73310.1">
    <property type="protein sequence ID" value="TREG1_73310.1"/>
    <property type="gene ID" value="TREG1_73310"/>
</dbReference>
<dbReference type="InterPro" id="IPR009057">
    <property type="entry name" value="Homeodomain-like_sf"/>
</dbReference>
<feature type="region of interest" description="Disordered" evidence="12">
    <location>
        <begin position="192"/>
        <end position="211"/>
    </location>
</feature>
<evidence type="ECO:0000256" key="3">
    <source>
        <dbReference type="ARBA" id="ARBA00022473"/>
    </source>
</evidence>
<dbReference type="CDD" id="cd00086">
    <property type="entry name" value="homeodomain"/>
    <property type="match status" value="1"/>
</dbReference>
<name>A0AA85K8W0_TRIRE</name>
<keyword evidence="5" id="KW-0805">Transcription regulation</keyword>
<evidence type="ECO:0000256" key="8">
    <source>
        <dbReference type="ARBA" id="ARBA00023163"/>
    </source>
</evidence>
<dbReference type="Gene3D" id="1.10.10.10">
    <property type="entry name" value="Winged helix-like DNA-binding domain superfamily/Winged helix DNA-binding domain"/>
    <property type="match status" value="1"/>
</dbReference>
<evidence type="ECO:0000256" key="7">
    <source>
        <dbReference type="ARBA" id="ARBA00023155"/>
    </source>
</evidence>
<keyword evidence="3" id="KW-0217">Developmental protein</keyword>
<dbReference type="GO" id="GO:0005634">
    <property type="term" value="C:nucleus"/>
    <property type="evidence" value="ECO:0007669"/>
    <property type="project" value="UniProtKB-SubCell"/>
</dbReference>
<dbReference type="InterPro" id="IPR001356">
    <property type="entry name" value="HD"/>
</dbReference>
<feature type="compositionally biased region" description="Low complexity" evidence="12">
    <location>
        <begin position="192"/>
        <end position="206"/>
    </location>
</feature>
<feature type="compositionally biased region" description="Polar residues" evidence="12">
    <location>
        <begin position="908"/>
        <end position="924"/>
    </location>
</feature>
<dbReference type="PROSITE" id="PS50071">
    <property type="entry name" value="HOMEOBOX_2"/>
    <property type="match status" value="1"/>
</dbReference>
<keyword evidence="8" id="KW-0804">Transcription</keyword>
<protein>
    <recommendedName>
        <fullName evidence="17">Homeobox domain-containing protein</fullName>
    </recommendedName>
</protein>
<feature type="compositionally biased region" description="Basic and acidic residues" evidence="12">
    <location>
        <begin position="810"/>
        <end position="828"/>
    </location>
</feature>
<evidence type="ECO:0000256" key="6">
    <source>
        <dbReference type="ARBA" id="ARBA00023125"/>
    </source>
</evidence>
<feature type="region of interest" description="Disordered" evidence="12">
    <location>
        <begin position="799"/>
        <end position="837"/>
    </location>
</feature>
<dbReference type="SMART" id="SM00389">
    <property type="entry name" value="HOX"/>
    <property type="match status" value="1"/>
</dbReference>
<dbReference type="InterPro" id="IPR043182">
    <property type="entry name" value="PAIRED_DNA-bd_dom"/>
</dbReference>
<dbReference type="PANTHER" id="PTHR45636:SF49">
    <property type="entry name" value="PAIRED BOX PROTEIN 3 HOMOLOG"/>
    <property type="match status" value="1"/>
</dbReference>
<dbReference type="InterPro" id="IPR036388">
    <property type="entry name" value="WH-like_DNA-bd_sf"/>
</dbReference>
<dbReference type="PANTHER" id="PTHR45636">
    <property type="entry name" value="PAIRED BOX PROTEIN PAX-6-RELATED-RELATED"/>
    <property type="match status" value="1"/>
</dbReference>
<accession>A0AA85K8W0</accession>
<evidence type="ECO:0000256" key="11">
    <source>
        <dbReference type="RuleBase" id="RU000682"/>
    </source>
</evidence>
<dbReference type="PROSITE" id="PS00027">
    <property type="entry name" value="HOMEOBOX_1"/>
    <property type="match status" value="1"/>
</dbReference>
<dbReference type="SUPFAM" id="SSF46689">
    <property type="entry name" value="Homeodomain-like"/>
    <property type="match status" value="2"/>
</dbReference>
<dbReference type="AlphaFoldDB" id="A0AA85K8W0"/>
<reference evidence="15" key="1">
    <citation type="submission" date="2022-06" db="EMBL/GenBank/DDBJ databases">
        <authorList>
            <person name="Berger JAMES D."/>
            <person name="Berger JAMES D."/>
        </authorList>
    </citation>
    <scope>NUCLEOTIDE SEQUENCE [LARGE SCALE GENOMIC DNA]</scope>
</reference>
<dbReference type="InterPro" id="IPR043565">
    <property type="entry name" value="PAX_fam"/>
</dbReference>
<dbReference type="Pfam" id="PF00292">
    <property type="entry name" value="PAX"/>
    <property type="match status" value="1"/>
</dbReference>
<dbReference type="InterPro" id="IPR017970">
    <property type="entry name" value="Homeobox_CS"/>
</dbReference>
<evidence type="ECO:0000259" key="14">
    <source>
        <dbReference type="PROSITE" id="PS51057"/>
    </source>
</evidence>
<feature type="domain" description="Homeobox" evidence="13">
    <location>
        <begin position="581"/>
        <end position="641"/>
    </location>
</feature>
<evidence type="ECO:0000256" key="9">
    <source>
        <dbReference type="ARBA" id="ARBA00023242"/>
    </source>
</evidence>
<proteinExistence type="inferred from homology"/>
<dbReference type="Pfam" id="PF00046">
    <property type="entry name" value="Homeodomain"/>
    <property type="match status" value="1"/>
</dbReference>
<keyword evidence="4" id="KW-0563">Paired box</keyword>
<keyword evidence="9 10" id="KW-0539">Nucleus</keyword>
<dbReference type="GO" id="GO:0000978">
    <property type="term" value="F:RNA polymerase II cis-regulatory region sequence-specific DNA binding"/>
    <property type="evidence" value="ECO:0007669"/>
    <property type="project" value="TreeGrafter"/>
</dbReference>
<evidence type="ECO:0000313" key="15">
    <source>
        <dbReference type="Proteomes" id="UP000050795"/>
    </source>
</evidence>
<keyword evidence="6 10" id="KW-0238">DNA-binding</keyword>
<keyword evidence="7 10" id="KW-0371">Homeobox</keyword>
<evidence type="ECO:0000256" key="12">
    <source>
        <dbReference type="SAM" id="MobiDB-lite"/>
    </source>
</evidence>
<feature type="region of interest" description="Disordered" evidence="12">
    <location>
        <begin position="167"/>
        <end position="186"/>
    </location>
</feature>
<dbReference type="Proteomes" id="UP000050795">
    <property type="component" value="Unassembled WGS sequence"/>
</dbReference>
<feature type="region of interest" description="Disordered" evidence="12">
    <location>
        <begin position="896"/>
        <end position="924"/>
    </location>
</feature>
<evidence type="ECO:0000256" key="2">
    <source>
        <dbReference type="ARBA" id="ARBA00005733"/>
    </source>
</evidence>
<feature type="DNA-binding region" description="Homeobox" evidence="10">
    <location>
        <begin position="583"/>
        <end position="642"/>
    </location>
</feature>
<evidence type="ECO:0000256" key="1">
    <source>
        <dbReference type="ARBA" id="ARBA00004123"/>
    </source>
</evidence>
<reference evidence="16" key="2">
    <citation type="submission" date="2023-11" db="UniProtKB">
        <authorList>
            <consortium name="WormBaseParasite"/>
        </authorList>
    </citation>
    <scope>IDENTIFICATION</scope>
</reference>
<evidence type="ECO:0000256" key="4">
    <source>
        <dbReference type="ARBA" id="ARBA00022724"/>
    </source>
</evidence>
<evidence type="ECO:0000256" key="5">
    <source>
        <dbReference type="ARBA" id="ARBA00023015"/>
    </source>
</evidence>
<evidence type="ECO:0000259" key="13">
    <source>
        <dbReference type="PROSITE" id="PS50071"/>
    </source>
</evidence>
<dbReference type="InterPro" id="IPR001523">
    <property type="entry name" value="Paired_dom"/>
</dbReference>
<dbReference type="GO" id="GO:0000981">
    <property type="term" value="F:DNA-binding transcription factor activity, RNA polymerase II-specific"/>
    <property type="evidence" value="ECO:0007669"/>
    <property type="project" value="InterPro"/>
</dbReference>
<evidence type="ECO:0008006" key="17">
    <source>
        <dbReference type="Google" id="ProtNLM"/>
    </source>
</evidence>
<comment type="similarity">
    <text evidence="2">Belongs to the paired homeobox family.</text>
</comment>
<dbReference type="PROSITE" id="PS51057">
    <property type="entry name" value="PAIRED_2"/>
    <property type="match status" value="1"/>
</dbReference>